<dbReference type="EMBL" id="CATQJL010000112">
    <property type="protein sequence ID" value="CAJ0593545.1"/>
    <property type="molecule type" value="Genomic_DNA"/>
</dbReference>
<evidence type="ECO:0000313" key="2">
    <source>
        <dbReference type="EMBL" id="CAJ0593545.1"/>
    </source>
</evidence>
<dbReference type="AlphaFoldDB" id="A0AA36GIS2"/>
<feature type="compositionally biased region" description="Polar residues" evidence="1">
    <location>
        <begin position="67"/>
        <end position="84"/>
    </location>
</feature>
<feature type="compositionally biased region" description="Low complexity" evidence="1">
    <location>
        <begin position="43"/>
        <end position="57"/>
    </location>
</feature>
<organism evidence="2 3">
    <name type="scientific">Cylicocyclus nassatus</name>
    <name type="common">Nematode worm</name>
    <dbReference type="NCBI Taxonomy" id="53992"/>
    <lineage>
        <taxon>Eukaryota</taxon>
        <taxon>Metazoa</taxon>
        <taxon>Ecdysozoa</taxon>
        <taxon>Nematoda</taxon>
        <taxon>Chromadorea</taxon>
        <taxon>Rhabditida</taxon>
        <taxon>Rhabditina</taxon>
        <taxon>Rhabditomorpha</taxon>
        <taxon>Strongyloidea</taxon>
        <taxon>Strongylidae</taxon>
        <taxon>Cylicocyclus</taxon>
    </lineage>
</organism>
<accession>A0AA36GIS2</accession>
<evidence type="ECO:0000313" key="3">
    <source>
        <dbReference type="Proteomes" id="UP001176961"/>
    </source>
</evidence>
<sequence>MAKRRRRSSGGKDGNCHHQSAKKREVLEDISTEKTSAKSDRCSSSGTDTKSTDGATTVNKRDHAVGVSSQELSSVMQQIKLSSSDPPPKNKGTSDVSRATRKGSRGRSSRRLNKRNSHAKENSSQKQSTASEKDDEVVHDSQEAVDSPAEPSDEKLLKEPAEILALYKRLTGIERKPPEKVGDPLRNEYRQLFCVGTICENLSNIMTARLASAGQLRKQRLDSLTQLKALTSRLEDMNNANSAIEKYLCFDDGAQRDALEVMNIRYEELCDDIFGADDEFLSMFEKEASNAEDKERSFTQPGALHAGIQSDYAVVCMESKLTEVGLRYVDKMYEQIKQKNAEVEKCRSLIAQHNADITSITSELISIHEELGSLASVVDTAIGVSPSEYSRASMTKTRSA</sequence>
<feature type="region of interest" description="Disordered" evidence="1">
    <location>
        <begin position="1"/>
        <end position="157"/>
    </location>
</feature>
<dbReference type="Proteomes" id="UP001176961">
    <property type="component" value="Unassembled WGS sequence"/>
</dbReference>
<comment type="caution">
    <text evidence="2">The sequence shown here is derived from an EMBL/GenBank/DDBJ whole genome shotgun (WGS) entry which is preliminary data.</text>
</comment>
<protein>
    <submittedName>
        <fullName evidence="2">Uncharacterized protein</fullName>
    </submittedName>
</protein>
<evidence type="ECO:0000256" key="1">
    <source>
        <dbReference type="SAM" id="MobiDB-lite"/>
    </source>
</evidence>
<keyword evidence="3" id="KW-1185">Reference proteome</keyword>
<gene>
    <name evidence="2" type="ORF">CYNAS_LOCUS5528</name>
</gene>
<feature type="compositionally biased region" description="Basic and acidic residues" evidence="1">
    <location>
        <begin position="22"/>
        <end position="41"/>
    </location>
</feature>
<reference evidence="2" key="1">
    <citation type="submission" date="2023-07" db="EMBL/GenBank/DDBJ databases">
        <authorList>
            <consortium name="CYATHOMIX"/>
        </authorList>
    </citation>
    <scope>NUCLEOTIDE SEQUENCE</scope>
    <source>
        <strain evidence="2">N/A</strain>
    </source>
</reference>
<feature type="compositionally biased region" description="Basic residues" evidence="1">
    <location>
        <begin position="99"/>
        <end position="117"/>
    </location>
</feature>
<proteinExistence type="predicted"/>
<name>A0AA36GIS2_CYLNA</name>